<gene>
    <name evidence="2" type="ORF">K2173_013372</name>
</gene>
<protein>
    <recommendedName>
        <fullName evidence="1">Argonaute linker 2 domain-containing protein</fullName>
    </recommendedName>
</protein>
<accession>A0AAV8S4E8</accession>
<dbReference type="PANTHER" id="PTHR22891">
    <property type="entry name" value="EUKARYOTIC TRANSLATION INITIATION FACTOR 2C"/>
    <property type="match status" value="1"/>
</dbReference>
<dbReference type="InterPro" id="IPR036397">
    <property type="entry name" value="RNaseH_sf"/>
</dbReference>
<dbReference type="EMBL" id="JAIWQS010000252">
    <property type="protein sequence ID" value="KAJ8747028.1"/>
    <property type="molecule type" value="Genomic_DNA"/>
</dbReference>
<dbReference type="InterPro" id="IPR032472">
    <property type="entry name" value="ArgoL2"/>
</dbReference>
<feature type="domain" description="Argonaute linker 2" evidence="1">
    <location>
        <begin position="3"/>
        <end position="44"/>
    </location>
</feature>
<dbReference type="Gene3D" id="3.30.420.10">
    <property type="entry name" value="Ribonuclease H-like superfamily/Ribonuclease H"/>
    <property type="match status" value="1"/>
</dbReference>
<evidence type="ECO:0000313" key="2">
    <source>
        <dbReference type="EMBL" id="KAJ8747028.1"/>
    </source>
</evidence>
<dbReference type="GO" id="GO:0003676">
    <property type="term" value="F:nucleic acid binding"/>
    <property type="evidence" value="ECO:0007669"/>
    <property type="project" value="InterPro"/>
</dbReference>
<evidence type="ECO:0000313" key="3">
    <source>
        <dbReference type="Proteomes" id="UP001159364"/>
    </source>
</evidence>
<evidence type="ECO:0000259" key="1">
    <source>
        <dbReference type="Pfam" id="PF16488"/>
    </source>
</evidence>
<keyword evidence="3" id="KW-1185">Reference proteome</keyword>
<dbReference type="Pfam" id="PF16488">
    <property type="entry name" value="ArgoL2"/>
    <property type="match status" value="1"/>
</dbReference>
<reference evidence="2 3" key="1">
    <citation type="submission" date="2021-09" db="EMBL/GenBank/DDBJ databases">
        <title>Genomic insights and catalytic innovation underlie evolution of tropane alkaloids biosynthesis.</title>
        <authorList>
            <person name="Wang Y.-J."/>
            <person name="Tian T."/>
            <person name="Huang J.-P."/>
            <person name="Huang S.-X."/>
        </authorList>
    </citation>
    <scope>NUCLEOTIDE SEQUENCE [LARGE SCALE GENOMIC DNA]</scope>
    <source>
        <strain evidence="2">KIB-2018</strain>
        <tissue evidence="2">Leaf</tissue>
    </source>
</reference>
<name>A0AAV8S4E8_9ROSI</name>
<sequence>MRILTDVMKSNNYAAEPMLQSCGVKIISRFTQVEGRVLSAPRLKVGNGDDVIPRNSRWNFNRQVLDVSVYHAYYQLGGLNSLLAIEQSRNLPVVSKVPTITFGMDVLHASPGQSGIPSIAVVVSNQLKKVMME</sequence>
<comment type="caution">
    <text evidence="2">The sequence shown here is derived from an EMBL/GenBank/DDBJ whole genome shotgun (WGS) entry which is preliminary data.</text>
</comment>
<dbReference type="AlphaFoldDB" id="A0AAV8S4E8"/>
<dbReference type="Proteomes" id="UP001159364">
    <property type="component" value="Unassembled WGS sequence"/>
</dbReference>
<organism evidence="2 3">
    <name type="scientific">Erythroxylum novogranatense</name>
    <dbReference type="NCBI Taxonomy" id="1862640"/>
    <lineage>
        <taxon>Eukaryota</taxon>
        <taxon>Viridiplantae</taxon>
        <taxon>Streptophyta</taxon>
        <taxon>Embryophyta</taxon>
        <taxon>Tracheophyta</taxon>
        <taxon>Spermatophyta</taxon>
        <taxon>Magnoliopsida</taxon>
        <taxon>eudicotyledons</taxon>
        <taxon>Gunneridae</taxon>
        <taxon>Pentapetalae</taxon>
        <taxon>rosids</taxon>
        <taxon>fabids</taxon>
        <taxon>Malpighiales</taxon>
        <taxon>Erythroxylaceae</taxon>
        <taxon>Erythroxylum</taxon>
    </lineage>
</organism>
<proteinExistence type="predicted"/>